<dbReference type="EMBL" id="JANVFO010000001">
    <property type="protein sequence ID" value="KAJ3737473.1"/>
    <property type="molecule type" value="Genomic_DNA"/>
</dbReference>
<accession>A0AA38JU91</accession>
<keyword evidence="2" id="KW-1185">Reference proteome</keyword>
<comment type="caution">
    <text evidence="1">The sequence shown here is derived from an EMBL/GenBank/DDBJ whole genome shotgun (WGS) entry which is preliminary data.</text>
</comment>
<reference evidence="1" key="2">
    <citation type="journal article" date="2023" name="Proc. Natl. Acad. Sci. U.S.A.">
        <title>A global phylogenomic analysis of the shiitake genus Lentinula.</title>
        <authorList>
            <person name="Sierra-Patev S."/>
            <person name="Min B."/>
            <person name="Naranjo-Ortiz M."/>
            <person name="Looney B."/>
            <person name="Konkel Z."/>
            <person name="Slot J.C."/>
            <person name="Sakamoto Y."/>
            <person name="Steenwyk J.L."/>
            <person name="Rokas A."/>
            <person name="Carro J."/>
            <person name="Camarero S."/>
            <person name="Ferreira P."/>
            <person name="Molpeceres G."/>
            <person name="Ruiz-Duenas F.J."/>
            <person name="Serrano A."/>
            <person name="Henrissat B."/>
            <person name="Drula E."/>
            <person name="Hughes K.W."/>
            <person name="Mata J.L."/>
            <person name="Ishikawa N.K."/>
            <person name="Vargas-Isla R."/>
            <person name="Ushijima S."/>
            <person name="Smith C.A."/>
            <person name="Donoghue J."/>
            <person name="Ahrendt S."/>
            <person name="Andreopoulos W."/>
            <person name="He G."/>
            <person name="LaButti K."/>
            <person name="Lipzen A."/>
            <person name="Ng V."/>
            <person name="Riley R."/>
            <person name="Sandor L."/>
            <person name="Barry K."/>
            <person name="Martinez A.T."/>
            <person name="Xiao Y."/>
            <person name="Gibbons J.G."/>
            <person name="Terashima K."/>
            <person name="Grigoriev I.V."/>
            <person name="Hibbett D."/>
        </authorList>
    </citation>
    <scope>NUCLEOTIDE SEQUENCE</scope>
    <source>
        <strain evidence="1">ET3784</strain>
    </source>
</reference>
<protein>
    <recommendedName>
        <fullName evidence="3">Endonuclease/exonuclease/phosphatase domain-containing protein</fullName>
    </recommendedName>
</protein>
<evidence type="ECO:0008006" key="3">
    <source>
        <dbReference type="Google" id="ProtNLM"/>
    </source>
</evidence>
<reference evidence="1" key="1">
    <citation type="submission" date="2022-08" db="EMBL/GenBank/DDBJ databases">
        <authorList>
            <consortium name="DOE Joint Genome Institute"/>
            <person name="Min B."/>
            <person name="Sierra-Patev S."/>
            <person name="Naranjo-Ortiz M."/>
            <person name="Looney B."/>
            <person name="Konkel Z."/>
            <person name="Slot J.C."/>
            <person name="Sakamoto Y."/>
            <person name="Steenwyk J.L."/>
            <person name="Rokas A."/>
            <person name="Carro J."/>
            <person name="Camarero S."/>
            <person name="Ferreira P."/>
            <person name="Molpeceres G."/>
            <person name="Ruiz-duenas F.J."/>
            <person name="Serrano A."/>
            <person name="Henrissat B."/>
            <person name="Drula E."/>
            <person name="Hughes K.W."/>
            <person name="Mata J.L."/>
            <person name="Ishikawa N.K."/>
            <person name="Vargas-Isla R."/>
            <person name="Ushijima S."/>
            <person name="Smith C.A."/>
            <person name="Ahrendt S."/>
            <person name="Andreopoulos W."/>
            <person name="He G."/>
            <person name="LaButti K."/>
            <person name="Lipzen A."/>
            <person name="Ng V."/>
            <person name="Riley R."/>
            <person name="Sandor L."/>
            <person name="Barry K."/>
            <person name="Martinez A.T."/>
            <person name="Xiao Y."/>
            <person name="Gibbons J.G."/>
            <person name="Terashima K."/>
            <person name="Hibbett D.S."/>
            <person name="Grigoriev I.V."/>
        </authorList>
    </citation>
    <scope>NUCLEOTIDE SEQUENCE</scope>
    <source>
        <strain evidence="1">ET3784</strain>
    </source>
</reference>
<organism evidence="1 2">
    <name type="scientific">Lentinula guzmanii</name>
    <dbReference type="NCBI Taxonomy" id="2804957"/>
    <lineage>
        <taxon>Eukaryota</taxon>
        <taxon>Fungi</taxon>
        <taxon>Dikarya</taxon>
        <taxon>Basidiomycota</taxon>
        <taxon>Agaricomycotina</taxon>
        <taxon>Agaricomycetes</taxon>
        <taxon>Agaricomycetidae</taxon>
        <taxon>Agaricales</taxon>
        <taxon>Marasmiineae</taxon>
        <taxon>Omphalotaceae</taxon>
        <taxon>Lentinula</taxon>
    </lineage>
</organism>
<dbReference type="SUPFAM" id="SSF56219">
    <property type="entry name" value="DNase I-like"/>
    <property type="match status" value="1"/>
</dbReference>
<name>A0AA38JU91_9AGAR</name>
<gene>
    <name evidence="1" type="ORF">DFJ43DRAFT_1128664</name>
</gene>
<dbReference type="Gene3D" id="3.60.10.10">
    <property type="entry name" value="Endonuclease/exonuclease/phosphatase"/>
    <property type="match status" value="1"/>
</dbReference>
<dbReference type="Proteomes" id="UP001176059">
    <property type="component" value="Unassembled WGS sequence"/>
</dbReference>
<sequence>MSSHMLSSRLANLKVREAFLVTDTEDQTSFEGVPFANVTLLSSKRFAFDLASQVERGDKFMLGPISRVELPSKYGRCAFSVDIIPPSIPSIPAAAYRLVNVHLDSLGHTLPYRTKQLEILANLLREPGCAGGLIAGDFNAISSDDHALLNKNGLVDAWVALHGEEGPDEATWGVEVKREDGLGAGRLDKVAMLGIEAKGMEIMRPPLIEVTKPAEDSDYMPCSDHYGLRLCFTV</sequence>
<evidence type="ECO:0000313" key="2">
    <source>
        <dbReference type="Proteomes" id="UP001176059"/>
    </source>
</evidence>
<dbReference type="AlphaFoldDB" id="A0AA38JU91"/>
<dbReference type="InterPro" id="IPR036691">
    <property type="entry name" value="Endo/exonu/phosph_ase_sf"/>
</dbReference>
<proteinExistence type="predicted"/>
<evidence type="ECO:0000313" key="1">
    <source>
        <dbReference type="EMBL" id="KAJ3737473.1"/>
    </source>
</evidence>